<dbReference type="SFLD" id="SFLDS00029">
    <property type="entry name" value="Radical_SAM"/>
    <property type="match status" value="1"/>
</dbReference>
<keyword evidence="6" id="KW-0408">Iron</keyword>
<evidence type="ECO:0000313" key="10">
    <source>
        <dbReference type="EMBL" id="QJA90246.1"/>
    </source>
</evidence>
<evidence type="ECO:0000256" key="1">
    <source>
        <dbReference type="ARBA" id="ARBA00001966"/>
    </source>
</evidence>
<dbReference type="SFLD" id="SFLDG01123">
    <property type="entry name" value="methyltransferase_(Class_B)"/>
    <property type="match status" value="1"/>
</dbReference>
<dbReference type="InterPro" id="IPR006638">
    <property type="entry name" value="Elp3/MiaA/NifB-like_rSAM"/>
</dbReference>
<dbReference type="PANTHER" id="PTHR43409">
    <property type="entry name" value="ANAEROBIC MAGNESIUM-PROTOPORPHYRIN IX MONOMETHYL ESTER CYCLASE-RELATED"/>
    <property type="match status" value="1"/>
</dbReference>
<comment type="cofactor">
    <cofactor evidence="1">
        <name>[4Fe-4S] cluster</name>
        <dbReference type="ChEBI" id="CHEBI:49883"/>
    </cofactor>
</comment>
<dbReference type="Gene3D" id="3.40.50.280">
    <property type="entry name" value="Cobalamin-binding domain"/>
    <property type="match status" value="1"/>
</dbReference>
<dbReference type="InterPro" id="IPR006158">
    <property type="entry name" value="Cobalamin-bd"/>
</dbReference>
<gene>
    <name evidence="10" type="ORF">MM415B02413_0004</name>
</gene>
<evidence type="ECO:0000259" key="8">
    <source>
        <dbReference type="PROSITE" id="PS51332"/>
    </source>
</evidence>
<dbReference type="InterPro" id="IPR051198">
    <property type="entry name" value="BchE-like"/>
</dbReference>
<dbReference type="EMBL" id="MT142900">
    <property type="protein sequence ID" value="QJA90246.1"/>
    <property type="molecule type" value="Genomic_DNA"/>
</dbReference>
<dbReference type="GO" id="GO:0051539">
    <property type="term" value="F:4 iron, 4 sulfur cluster binding"/>
    <property type="evidence" value="ECO:0007669"/>
    <property type="project" value="UniProtKB-KW"/>
</dbReference>
<dbReference type="AlphaFoldDB" id="A0A6M3L672"/>
<sequence>MLDKVVLIIPPSPWQISDRAFPFYGILYISAYLKKHSNCEVTVCDLSGYAEEDWYIPVGDIYGVTGATPNFVYMKAIIDKLKAREPNKPVIVGGVHATVHPASILDYTRADACVIGEGENTALQIINGAEWKDIPGIVTREFDTGLPVLIDDIDQLPLPDLKAIDYYSYLHKSVPEYHNYLSPDTKREGSVILSRGCYFNCSFCCSKKMHGGKVRARSPEAVVNELIYLKNEFGVEMVNVFDDTFAVSKKRVHRICELLVKKRVGMKWYCLLRADDVDLDLLLAMKTAGCLSVTIGFESGSDRILKLMNKKTTTAVARSCIETVYKSGLNIYGFIIVGFPTETDHDVELSADFIRNNPEVDTWQLHMFQPYPGCDVWEHPEKYGAVINKDTNFSEYITKGSVEGFTDSRFKYLKEVMGSKIRELRK</sequence>
<proteinExistence type="predicted"/>
<dbReference type="Pfam" id="PF02310">
    <property type="entry name" value="B12-binding"/>
    <property type="match status" value="1"/>
</dbReference>
<organism evidence="10">
    <name type="scientific">viral metagenome</name>
    <dbReference type="NCBI Taxonomy" id="1070528"/>
    <lineage>
        <taxon>unclassified sequences</taxon>
        <taxon>metagenomes</taxon>
        <taxon>organismal metagenomes</taxon>
    </lineage>
</organism>
<dbReference type="SFLD" id="SFLDG01082">
    <property type="entry name" value="B12-binding_domain_containing"/>
    <property type="match status" value="1"/>
</dbReference>
<accession>A0A6M3L672</accession>
<dbReference type="PROSITE" id="PS51918">
    <property type="entry name" value="RADICAL_SAM"/>
    <property type="match status" value="1"/>
</dbReference>
<keyword evidence="2" id="KW-0489">Methyltransferase</keyword>
<dbReference type="InterPro" id="IPR034466">
    <property type="entry name" value="Methyltransferase_Class_B"/>
</dbReference>
<dbReference type="SMART" id="SM00729">
    <property type="entry name" value="Elp3"/>
    <property type="match status" value="1"/>
</dbReference>
<feature type="domain" description="B12-binding" evidence="8">
    <location>
        <begin position="60"/>
        <end position="136"/>
    </location>
</feature>
<evidence type="ECO:0000256" key="2">
    <source>
        <dbReference type="ARBA" id="ARBA00022603"/>
    </source>
</evidence>
<keyword evidence="3" id="KW-0808">Transferase</keyword>
<dbReference type="Pfam" id="PF04055">
    <property type="entry name" value="Radical_SAM"/>
    <property type="match status" value="1"/>
</dbReference>
<evidence type="ECO:0000256" key="4">
    <source>
        <dbReference type="ARBA" id="ARBA00022691"/>
    </source>
</evidence>
<evidence type="ECO:0000256" key="6">
    <source>
        <dbReference type="ARBA" id="ARBA00023004"/>
    </source>
</evidence>
<dbReference type="GO" id="GO:0031419">
    <property type="term" value="F:cobalamin binding"/>
    <property type="evidence" value="ECO:0007669"/>
    <property type="project" value="InterPro"/>
</dbReference>
<dbReference type="InterPro" id="IPR007197">
    <property type="entry name" value="rSAM"/>
</dbReference>
<dbReference type="PROSITE" id="PS51332">
    <property type="entry name" value="B12_BINDING"/>
    <property type="match status" value="1"/>
</dbReference>
<feature type="domain" description="Radical SAM core" evidence="9">
    <location>
        <begin position="183"/>
        <end position="406"/>
    </location>
</feature>
<evidence type="ECO:0000256" key="5">
    <source>
        <dbReference type="ARBA" id="ARBA00022723"/>
    </source>
</evidence>
<dbReference type="InterPro" id="IPR023404">
    <property type="entry name" value="rSAM_horseshoe"/>
</dbReference>
<dbReference type="InterPro" id="IPR058240">
    <property type="entry name" value="rSAM_sf"/>
</dbReference>
<dbReference type="GO" id="GO:0003824">
    <property type="term" value="F:catalytic activity"/>
    <property type="evidence" value="ECO:0007669"/>
    <property type="project" value="InterPro"/>
</dbReference>
<protein>
    <submittedName>
        <fullName evidence="10">Putative radical SAM superfamily protein</fullName>
    </submittedName>
</protein>
<dbReference type="PANTHER" id="PTHR43409:SF7">
    <property type="entry name" value="BLL1977 PROTEIN"/>
    <property type="match status" value="1"/>
</dbReference>
<keyword evidence="7" id="KW-0411">Iron-sulfur</keyword>
<dbReference type="CDD" id="cd01335">
    <property type="entry name" value="Radical_SAM"/>
    <property type="match status" value="1"/>
</dbReference>
<dbReference type="CDD" id="cd02068">
    <property type="entry name" value="radical_SAM_B12_BD"/>
    <property type="match status" value="1"/>
</dbReference>
<evidence type="ECO:0000256" key="7">
    <source>
        <dbReference type="ARBA" id="ARBA00023014"/>
    </source>
</evidence>
<dbReference type="GO" id="GO:0046872">
    <property type="term" value="F:metal ion binding"/>
    <property type="evidence" value="ECO:0007669"/>
    <property type="project" value="UniProtKB-KW"/>
</dbReference>
<keyword evidence="5" id="KW-0479">Metal-binding</keyword>
<evidence type="ECO:0000256" key="3">
    <source>
        <dbReference type="ARBA" id="ARBA00022679"/>
    </source>
</evidence>
<evidence type="ECO:0000259" key="9">
    <source>
        <dbReference type="PROSITE" id="PS51918"/>
    </source>
</evidence>
<dbReference type="Gene3D" id="3.80.30.20">
    <property type="entry name" value="tm_1862 like domain"/>
    <property type="match status" value="1"/>
</dbReference>
<dbReference type="SUPFAM" id="SSF102114">
    <property type="entry name" value="Radical SAM enzymes"/>
    <property type="match status" value="1"/>
</dbReference>
<name>A0A6M3L672_9ZZZZ</name>
<keyword evidence="4" id="KW-0949">S-adenosyl-L-methionine</keyword>
<reference evidence="10" key="1">
    <citation type="submission" date="2020-03" db="EMBL/GenBank/DDBJ databases">
        <title>The deep terrestrial virosphere.</title>
        <authorList>
            <person name="Holmfeldt K."/>
            <person name="Nilsson E."/>
            <person name="Simone D."/>
            <person name="Lopez-Fernandez M."/>
            <person name="Wu X."/>
            <person name="de Brujin I."/>
            <person name="Lundin D."/>
            <person name="Andersson A."/>
            <person name="Bertilsson S."/>
            <person name="Dopson M."/>
        </authorList>
    </citation>
    <scope>NUCLEOTIDE SEQUENCE</scope>
    <source>
        <strain evidence="10">MM415B02413</strain>
    </source>
</reference>